<dbReference type="PANTHER" id="PTHR22731">
    <property type="entry name" value="RIBONUCLEASES P/MRP PROTEIN SUBUNIT POP1"/>
    <property type="match status" value="1"/>
</dbReference>
<evidence type="ECO:0000259" key="6">
    <source>
        <dbReference type="Pfam" id="PF06978"/>
    </source>
</evidence>
<evidence type="ECO:0000256" key="3">
    <source>
        <dbReference type="ARBA" id="ARBA00023242"/>
    </source>
</evidence>
<evidence type="ECO:0000256" key="2">
    <source>
        <dbReference type="ARBA" id="ARBA00022694"/>
    </source>
</evidence>
<keyword evidence="3" id="KW-0539">Nucleus</keyword>
<comment type="subcellular location">
    <subcellularLocation>
        <location evidence="1">Nucleus</location>
    </subcellularLocation>
</comment>
<evidence type="ECO:0000313" key="9">
    <source>
        <dbReference type="Proteomes" id="UP000290900"/>
    </source>
</evidence>
<feature type="domain" description="Pop1 N-terminal" evidence="6">
    <location>
        <begin position="79"/>
        <end position="341"/>
    </location>
</feature>
<evidence type="ECO:0000313" key="8">
    <source>
        <dbReference type="EMBL" id="VEU19564.1"/>
    </source>
</evidence>
<evidence type="ECO:0000256" key="5">
    <source>
        <dbReference type="SAM" id="MobiDB-lite"/>
    </source>
</evidence>
<name>A0A448YF63_BRENA</name>
<feature type="coiled-coil region" evidence="4">
    <location>
        <begin position="200"/>
        <end position="227"/>
    </location>
</feature>
<feature type="domain" description="POPLD" evidence="7">
    <location>
        <begin position="583"/>
        <end position="680"/>
    </location>
</feature>
<dbReference type="FunCoup" id="A0A448YF63">
    <property type="interactions" value="127"/>
</dbReference>
<gene>
    <name evidence="8" type="ORF">BRENAR_LOCUS301</name>
</gene>
<dbReference type="AlphaFoldDB" id="A0A448YF63"/>
<dbReference type="GO" id="GO:0001682">
    <property type="term" value="P:tRNA 5'-leader removal"/>
    <property type="evidence" value="ECO:0007669"/>
    <property type="project" value="InterPro"/>
</dbReference>
<dbReference type="InterPro" id="IPR009723">
    <property type="entry name" value="Pop1_N"/>
</dbReference>
<keyword evidence="2" id="KW-0819">tRNA processing</keyword>
<dbReference type="InterPro" id="IPR039182">
    <property type="entry name" value="Pop1"/>
</dbReference>
<dbReference type="InterPro" id="IPR012590">
    <property type="entry name" value="POPLD_dom"/>
</dbReference>
<dbReference type="STRING" id="13370.A0A448YF63"/>
<dbReference type="GO" id="GO:0000172">
    <property type="term" value="C:ribonuclease MRP complex"/>
    <property type="evidence" value="ECO:0007669"/>
    <property type="project" value="InterPro"/>
</dbReference>
<evidence type="ECO:0000256" key="4">
    <source>
        <dbReference type="SAM" id="Coils"/>
    </source>
</evidence>
<dbReference type="OrthoDB" id="442863at2759"/>
<evidence type="ECO:0000256" key="1">
    <source>
        <dbReference type="ARBA" id="ARBA00004123"/>
    </source>
</evidence>
<evidence type="ECO:0000259" key="7">
    <source>
        <dbReference type="Pfam" id="PF08170"/>
    </source>
</evidence>
<feature type="region of interest" description="Disordered" evidence="5">
    <location>
        <begin position="542"/>
        <end position="570"/>
    </location>
</feature>
<keyword evidence="9" id="KW-1185">Reference proteome</keyword>
<dbReference type="InParanoid" id="A0A448YF63"/>
<dbReference type="Proteomes" id="UP000290900">
    <property type="component" value="Unassembled WGS sequence"/>
</dbReference>
<proteinExistence type="predicted"/>
<dbReference type="Pfam" id="PF08170">
    <property type="entry name" value="POPLD"/>
    <property type="match status" value="1"/>
</dbReference>
<protein>
    <submittedName>
        <fullName evidence="8">DEKNAAC100893</fullName>
    </submittedName>
</protein>
<accession>A0A448YF63</accession>
<keyword evidence="4" id="KW-0175">Coiled coil</keyword>
<dbReference type="GO" id="GO:0005655">
    <property type="term" value="C:nucleolar ribonuclease P complex"/>
    <property type="evidence" value="ECO:0007669"/>
    <property type="project" value="InterPro"/>
</dbReference>
<dbReference type="PANTHER" id="PTHR22731:SF3">
    <property type="entry name" value="RIBONUCLEASES P_MRP PROTEIN SUBUNIT POP1"/>
    <property type="match status" value="1"/>
</dbReference>
<reference evidence="8 9" key="1">
    <citation type="submission" date="2018-12" db="EMBL/GenBank/DDBJ databases">
        <authorList>
            <person name="Tiukova I."/>
            <person name="Dainat J."/>
        </authorList>
    </citation>
    <scope>NUCLEOTIDE SEQUENCE [LARGE SCALE GENOMIC DNA]</scope>
</reference>
<dbReference type="Pfam" id="PF06978">
    <property type="entry name" value="POP1_N"/>
    <property type="match status" value="1"/>
</dbReference>
<organism evidence="8 9">
    <name type="scientific">Brettanomyces naardenensis</name>
    <name type="common">Yeast</name>
    <dbReference type="NCBI Taxonomy" id="13370"/>
    <lineage>
        <taxon>Eukaryota</taxon>
        <taxon>Fungi</taxon>
        <taxon>Dikarya</taxon>
        <taxon>Ascomycota</taxon>
        <taxon>Saccharomycotina</taxon>
        <taxon>Pichiomycetes</taxon>
        <taxon>Pichiales</taxon>
        <taxon>Pichiaceae</taxon>
        <taxon>Brettanomyces</taxon>
    </lineage>
</organism>
<sequence length="888" mass="101495">MSLSPLLSYCKYRISQDMAPYKNPKRGHGRSINHKREKLYNSRIIRTELDDKSFTNPTVTNSDVITIDNMANKLDVPSFLRSREFEIKSFEKSQLRSRYSSATRVFQSLPRELRRRTASHNVRRIPKRMRPRALKEMGFSYRDVKKETKGVSESGKPLKKAHPRGRQLYKLRRKSKLLKYAAKHKLSGHLIDGEVIDIKKLNVREKLKMIRARIEEIERTRRVTNEDTQNAPESLEDKDLLAQREAVHLPSNLTGAYDNTGVNCKAGIHRIVSLKYVTRQSKFKWLPTHVWQAKRAKMIKRWGWNIANEPTMKCFRKTSRSSRIKGCIAWDTSYINTIVVNCDPSKKDVLNALLSELTNGSVTKKKQYISGRKAWEGLIYVNKEPLCVGSVLQVPSEKLIRSAVRIHPSVYDVVIDKILSYVQDGIDINDCRYSIGSINVRGPKALTSLQSIFHTAKTDLAYKLWRKFSRLNDTETVPTGTVFSFEIQDPRLWSKSVIPHNTPETVDSILDSLLELQEGKGNNEDALHKLFSIEGRSQSYKNQQTLKQLGKRRTPERSGEPIPSTSKDPSIPISVIKSATNSYDVIVPWFWVMPIWYQLVHVPHLMIAGLKQMNQLAYEKGELSFEDMIFTRQGFINSQIKMRENARKWNRKPRSKRVQYNSLALGSERGEALSPFGCDWRSLQVLRYALQKIPPGTDSSKAYPSEFNKKLERVIKCKADVLEVIKDIKKADKASELLGRPLFQTLPVRLANKKEDLGEKGVDIDVRNLPPLPVRAVYFECTSRGHITDNARMYRIPADSLDSWLSFASNEEKDIRGRNVSGRMLGIPGSEYLVGLATSATFNLVKGFSTGVGFVDSSSDDDRLILRNVGSDVCHVCRVSYLSSIWRN</sequence>
<dbReference type="EMBL" id="CAACVR010000001">
    <property type="protein sequence ID" value="VEU19564.1"/>
    <property type="molecule type" value="Genomic_DNA"/>
</dbReference>